<feature type="transmembrane region" description="Helical" evidence="1">
    <location>
        <begin position="12"/>
        <end position="35"/>
    </location>
</feature>
<dbReference type="OMA" id="CLTFSIP"/>
<keyword evidence="1" id="KW-0472">Membrane</keyword>
<dbReference type="GO" id="GO:0005544">
    <property type="term" value="F:calcium-dependent phospholipid binding"/>
    <property type="evidence" value="ECO:0007669"/>
    <property type="project" value="TreeGrafter"/>
</dbReference>
<feature type="domain" description="C2" evidence="2">
    <location>
        <begin position="179"/>
        <end position="302"/>
    </location>
</feature>
<dbReference type="AlphaFoldDB" id="A0A915JMU1"/>
<proteinExistence type="predicted"/>
<keyword evidence="1" id="KW-0812">Transmembrane</keyword>
<evidence type="ECO:0000313" key="3">
    <source>
        <dbReference type="Proteomes" id="UP000887565"/>
    </source>
</evidence>
<evidence type="ECO:0000259" key="2">
    <source>
        <dbReference type="PROSITE" id="PS50004"/>
    </source>
</evidence>
<dbReference type="GO" id="GO:0005886">
    <property type="term" value="C:plasma membrane"/>
    <property type="evidence" value="ECO:0007669"/>
    <property type="project" value="TreeGrafter"/>
</dbReference>
<dbReference type="PROSITE" id="PS50004">
    <property type="entry name" value="C2"/>
    <property type="match status" value="2"/>
</dbReference>
<dbReference type="GO" id="GO:0030276">
    <property type="term" value="F:clathrin binding"/>
    <property type="evidence" value="ECO:0007669"/>
    <property type="project" value="TreeGrafter"/>
</dbReference>
<protein>
    <submittedName>
        <fullName evidence="4">C2 domain-containing protein</fullName>
    </submittedName>
</protein>
<accession>A0A915JMU1</accession>
<dbReference type="GO" id="GO:0000149">
    <property type="term" value="F:SNARE binding"/>
    <property type="evidence" value="ECO:0007669"/>
    <property type="project" value="TreeGrafter"/>
</dbReference>
<organism evidence="3 4">
    <name type="scientific">Romanomermis culicivorax</name>
    <name type="common">Nematode worm</name>
    <dbReference type="NCBI Taxonomy" id="13658"/>
    <lineage>
        <taxon>Eukaryota</taxon>
        <taxon>Metazoa</taxon>
        <taxon>Ecdysozoa</taxon>
        <taxon>Nematoda</taxon>
        <taxon>Enoplea</taxon>
        <taxon>Dorylaimia</taxon>
        <taxon>Mermithida</taxon>
        <taxon>Mermithoidea</taxon>
        <taxon>Mermithidae</taxon>
        <taxon>Romanomermis</taxon>
    </lineage>
</organism>
<dbReference type="WBParaSite" id="nRc.2.0.1.t27539-RA">
    <property type="protein sequence ID" value="nRc.2.0.1.t27539-RA"/>
    <property type="gene ID" value="nRc.2.0.1.g27539"/>
</dbReference>
<dbReference type="Pfam" id="PF00168">
    <property type="entry name" value="C2"/>
    <property type="match status" value="2"/>
</dbReference>
<evidence type="ECO:0000313" key="4">
    <source>
        <dbReference type="WBParaSite" id="nRc.2.0.1.t27539-RA"/>
    </source>
</evidence>
<dbReference type="InterPro" id="IPR000008">
    <property type="entry name" value="C2_dom"/>
</dbReference>
<keyword evidence="3" id="KW-1185">Reference proteome</keyword>
<evidence type="ECO:0000256" key="1">
    <source>
        <dbReference type="SAM" id="Phobius"/>
    </source>
</evidence>
<dbReference type="Proteomes" id="UP000887565">
    <property type="component" value="Unplaced"/>
</dbReference>
<dbReference type="SMART" id="SM00239">
    <property type="entry name" value="C2"/>
    <property type="match status" value="2"/>
</dbReference>
<dbReference type="InterPro" id="IPR035892">
    <property type="entry name" value="C2_domain_sf"/>
</dbReference>
<keyword evidence="1" id="KW-1133">Transmembrane helix</keyword>
<dbReference type="GO" id="GO:0017156">
    <property type="term" value="P:calcium-ion regulated exocytosis"/>
    <property type="evidence" value="ECO:0007669"/>
    <property type="project" value="TreeGrafter"/>
</dbReference>
<dbReference type="SUPFAM" id="SSF49562">
    <property type="entry name" value="C2 domain (Calcium/lipid-binding domain, CaLB)"/>
    <property type="match status" value="2"/>
</dbReference>
<name>A0A915JMU1_ROMCU</name>
<sequence length="459" mass="52347">MPKLSWLPSDSTATVLIIGMVGLGVVTMVVFVFVWKRSKLNWYEKNLLEIARSDAEIIRYKNYVDDDDTTSMDTCDLEAGTVSTARHSSPGSRPRNEIFTSYKRHGSLPSLDSLSKSMEVKPTKIQPDLSDKFYVPLKKLEYRGSCSMFRGVDMTKIDKDLYDSNRHSCYPSEIPVLGPCGSLQLSLFHDLQLNVLRVTLLQVKDLTARKTSSNPNPYFKVSLMPVDGPKLKQTYQSNIYKNQRSLTLEEQFFFDVAKHPIDDYNLQIIVFDRDESTVDESIGCCWLGLSRINFSAKVNKTKAIFWLEIMPVENENENARGEIMFSVSYLSKAQRLILNVIKARNLVAPEDLNEPPDPCIRVTAICNNKKLKTKKTAVRKATYDPVYNESLTFNIPKNSLCDTILLINVLHEPHAFKTGRLIGHLELPLHKSKDLWRSLIKGGDSQFSWYTLELNKRSQ</sequence>
<feature type="domain" description="C2" evidence="2">
    <location>
        <begin position="319"/>
        <end position="450"/>
    </location>
</feature>
<dbReference type="GO" id="GO:0070382">
    <property type="term" value="C:exocytic vesicle"/>
    <property type="evidence" value="ECO:0007669"/>
    <property type="project" value="TreeGrafter"/>
</dbReference>
<dbReference type="GO" id="GO:0005509">
    <property type="term" value="F:calcium ion binding"/>
    <property type="evidence" value="ECO:0007669"/>
    <property type="project" value="TreeGrafter"/>
</dbReference>
<dbReference type="PANTHER" id="PTHR10024">
    <property type="entry name" value="SYNAPTOTAGMIN"/>
    <property type="match status" value="1"/>
</dbReference>
<dbReference type="GO" id="GO:0001786">
    <property type="term" value="F:phosphatidylserine binding"/>
    <property type="evidence" value="ECO:0007669"/>
    <property type="project" value="TreeGrafter"/>
</dbReference>
<reference evidence="4" key="1">
    <citation type="submission" date="2022-11" db="UniProtKB">
        <authorList>
            <consortium name="WormBaseParasite"/>
        </authorList>
    </citation>
    <scope>IDENTIFICATION</scope>
</reference>
<dbReference type="Gene3D" id="2.60.40.150">
    <property type="entry name" value="C2 domain"/>
    <property type="match status" value="2"/>
</dbReference>
<dbReference type="PANTHER" id="PTHR10024:SF376">
    <property type="entry name" value="C2 DOMAIN-CONTAINING PROTEIN"/>
    <property type="match status" value="1"/>
</dbReference>